<gene>
    <name evidence="2" type="ORF">FQ377_13045</name>
</gene>
<evidence type="ECO:0000313" key="2">
    <source>
        <dbReference type="EMBL" id="TYC97553.1"/>
    </source>
</evidence>
<evidence type="ECO:0000313" key="3">
    <source>
        <dbReference type="Proteomes" id="UP000323410"/>
    </source>
</evidence>
<comment type="caution">
    <text evidence="2">The sequence shown here is derived from an EMBL/GenBank/DDBJ whole genome shotgun (WGS) entry which is preliminary data.</text>
</comment>
<sequence>MQVLYVANFDVEIREKEKNSREAAFIVLGAISKWILTTCKTRIERDEFLVNGSRHLPDGREGNKRSVEWEHVPGGEIWATRVQRQDVSRDDSIFVTRITVGVEGEACIVRVSMAREVPTSGLTPASSVDLLQPAFIAMLVEDSRLSVRVDGQIQDGKYLQVRSGGDVEELSRALTSDTRLPILLLHTRTLEAQAVAAKAASRLVGLVRVVTLDYKAARLLHELNDAVEVPYSGGVLVWADSTAVALEIPPVLVNSANKDSVRSKLMALVAPLSVLTRGRDEVFTKARQASQSLRMKELARFSATAAASGSVQEQLEAVIAERDALASQLKTAEDEWVFAGQSAEESLREVALLKAQLEQFKITADYAESSISPDSQPELRDAPEGLVAGDKDSLDALCQHLEKGAEGAITFTPNALNAWKKAPDYQTLDLMRESLIKLAEVARHLYDGQDKTLGHLDDWIRQNHDLKVAPHDNAIPKNLRDFNYEDEKYSRRQHVKVNDGVPPSQCGRIYFATDAENKRIIVDHIGLKLT</sequence>
<dbReference type="EMBL" id="VSLD01000007">
    <property type="protein sequence ID" value="TYC97553.1"/>
    <property type="molecule type" value="Genomic_DNA"/>
</dbReference>
<keyword evidence="1" id="KW-0175">Coiled coil</keyword>
<proteinExistence type="predicted"/>
<protein>
    <submittedName>
        <fullName evidence="2">Uncharacterized protein</fullName>
    </submittedName>
</protein>
<feature type="coiled-coil region" evidence="1">
    <location>
        <begin position="315"/>
        <end position="363"/>
    </location>
</feature>
<dbReference type="Proteomes" id="UP000323410">
    <property type="component" value="Unassembled WGS sequence"/>
</dbReference>
<dbReference type="OrthoDB" id="3906893at2"/>
<dbReference type="AlphaFoldDB" id="A0A5D0XM74"/>
<accession>A0A5D0XM74</accession>
<keyword evidence="3" id="KW-1185">Reference proteome</keyword>
<dbReference type="RefSeq" id="WP_148601690.1">
    <property type="nucleotide sequence ID" value="NZ_VSLD01000007.1"/>
</dbReference>
<evidence type="ECO:0000256" key="1">
    <source>
        <dbReference type="SAM" id="Coils"/>
    </source>
</evidence>
<reference evidence="2 3" key="1">
    <citation type="submission" date="2019-08" db="EMBL/GenBank/DDBJ databases">
        <title>Genone of Arthrobacter echini P9.</title>
        <authorList>
            <person name="Bowman J.P."/>
        </authorList>
    </citation>
    <scope>NUCLEOTIDE SEQUENCE [LARGE SCALE GENOMIC DNA]</scope>
    <source>
        <strain evidence="2 3">P9</strain>
    </source>
</reference>
<name>A0A5D0XM74_9MICC</name>
<organism evidence="2 3">
    <name type="scientific">Arthrobacter echini</name>
    <dbReference type="NCBI Taxonomy" id="1529066"/>
    <lineage>
        <taxon>Bacteria</taxon>
        <taxon>Bacillati</taxon>
        <taxon>Actinomycetota</taxon>
        <taxon>Actinomycetes</taxon>
        <taxon>Micrococcales</taxon>
        <taxon>Micrococcaceae</taxon>
        <taxon>Arthrobacter</taxon>
    </lineage>
</organism>